<feature type="domain" description="Mur ligase central" evidence="2">
    <location>
        <begin position="49"/>
        <end position="198"/>
    </location>
</feature>
<dbReference type="SUPFAM" id="SSF53623">
    <property type="entry name" value="MurD-like peptide ligases, catalytic domain"/>
    <property type="match status" value="1"/>
</dbReference>
<keyword evidence="1" id="KW-0472">Membrane</keyword>
<sequence length="426" mass="45553">MGVGVGRHYSTFYVVFTIGLMVVLISFLVEGRRHRRRLGSIPTRVVINGIRGKSSITRLVAGALRGQMVTIAKTTGTAARFIFADGREIPFERRFGMPNVIEQLAVVADAARAGARALVVECMAVNPDLQQLNQEKLIQATVVVISNVREDHLDVMGPSLDDVARSLARSMPVGGVCVTAERDRLHILRAEADKRGCVLVATDPRDVSDEELAGFGWVTFKENVAVALAVAGLLGVPRAEALAGMYLADPDPGVLRVDRCEHGGRSFLAANLFAANDPESTLMNLELLQDSGQLPGSLSMVINCRPDRIERNGQMGTIVERIGPERVYLIGTPTRSALRTIPDALRHRVVDLGGEHRSGSQILSAITATMPTDEHSLVMVGNIHGRGEHLLDALAGEATRAPGGTPVPALACLDGGVEAPLVPEAN</sequence>
<dbReference type="PANTHER" id="PTHR43445:SF1">
    <property type="entry name" value="PGA SYNTHASE CAPB"/>
    <property type="match status" value="1"/>
</dbReference>
<dbReference type="PANTHER" id="PTHR43445">
    <property type="entry name" value="UDP-N-ACETYLMURAMATE--L-ALANINE LIGASE-RELATED"/>
    <property type="match status" value="1"/>
</dbReference>
<reference evidence="4" key="1">
    <citation type="journal article" date="2019" name="Int. J. Syst. Evol. Microbiol.">
        <title>The Global Catalogue of Microorganisms (GCM) 10K type strain sequencing project: providing services to taxonomists for standard genome sequencing and annotation.</title>
        <authorList>
            <consortium name="The Broad Institute Genomics Platform"/>
            <consortium name="The Broad Institute Genome Sequencing Center for Infectious Disease"/>
            <person name="Wu L."/>
            <person name="Ma J."/>
        </authorList>
    </citation>
    <scope>NUCLEOTIDE SEQUENCE [LARGE SCALE GENOMIC DNA]</scope>
    <source>
        <strain evidence="4">JCM 18304</strain>
    </source>
</reference>
<dbReference type="InterPro" id="IPR008337">
    <property type="entry name" value="Capsule_biosynth_CapB"/>
</dbReference>
<dbReference type="NCBIfam" id="TIGR04012">
    <property type="entry name" value="poly_gGlu_PgsB"/>
    <property type="match status" value="1"/>
</dbReference>
<dbReference type="InterPro" id="IPR050061">
    <property type="entry name" value="MurCDEF_pg_biosynth"/>
</dbReference>
<evidence type="ECO:0000256" key="1">
    <source>
        <dbReference type="SAM" id="Phobius"/>
    </source>
</evidence>
<keyword evidence="1" id="KW-0812">Transmembrane</keyword>
<dbReference type="PRINTS" id="PR01758">
    <property type="entry name" value="CAPSULEPROTB"/>
</dbReference>
<gene>
    <name evidence="3" type="primary">pgsB</name>
    <name evidence="3" type="ORF">GCM10023322_74030</name>
</gene>
<dbReference type="RefSeq" id="WP_345637818.1">
    <property type="nucleotide sequence ID" value="NZ_BAABJQ010000036.1"/>
</dbReference>
<dbReference type="Gene3D" id="3.40.1190.10">
    <property type="entry name" value="Mur-like, catalytic domain"/>
    <property type="match status" value="1"/>
</dbReference>
<dbReference type="Proteomes" id="UP001501570">
    <property type="component" value="Unassembled WGS sequence"/>
</dbReference>
<evidence type="ECO:0000259" key="2">
    <source>
        <dbReference type="Pfam" id="PF08245"/>
    </source>
</evidence>
<keyword evidence="4" id="KW-1185">Reference proteome</keyword>
<dbReference type="InterPro" id="IPR013221">
    <property type="entry name" value="Mur_ligase_cen"/>
</dbReference>
<feature type="transmembrane region" description="Helical" evidence="1">
    <location>
        <begin position="12"/>
        <end position="29"/>
    </location>
</feature>
<organism evidence="3 4">
    <name type="scientific">Rugosimonospora acidiphila</name>
    <dbReference type="NCBI Taxonomy" id="556531"/>
    <lineage>
        <taxon>Bacteria</taxon>
        <taxon>Bacillati</taxon>
        <taxon>Actinomycetota</taxon>
        <taxon>Actinomycetes</taxon>
        <taxon>Micromonosporales</taxon>
        <taxon>Micromonosporaceae</taxon>
        <taxon>Rugosimonospora</taxon>
    </lineage>
</organism>
<protein>
    <submittedName>
        <fullName evidence="3">Poly-gamma-glutamate synthase PgsB</fullName>
    </submittedName>
</protein>
<comment type="caution">
    <text evidence="3">The sequence shown here is derived from an EMBL/GenBank/DDBJ whole genome shotgun (WGS) entry which is preliminary data.</text>
</comment>
<dbReference type="Pfam" id="PF08245">
    <property type="entry name" value="Mur_ligase_M"/>
    <property type="match status" value="1"/>
</dbReference>
<accession>A0ABP9SMG9</accession>
<evidence type="ECO:0000313" key="3">
    <source>
        <dbReference type="EMBL" id="GAA5199139.1"/>
    </source>
</evidence>
<evidence type="ECO:0000313" key="4">
    <source>
        <dbReference type="Proteomes" id="UP001501570"/>
    </source>
</evidence>
<name>A0ABP9SMG9_9ACTN</name>
<dbReference type="EMBL" id="BAABJQ010000036">
    <property type="protein sequence ID" value="GAA5199139.1"/>
    <property type="molecule type" value="Genomic_DNA"/>
</dbReference>
<proteinExistence type="predicted"/>
<keyword evidence="1" id="KW-1133">Transmembrane helix</keyword>
<dbReference type="InterPro" id="IPR036565">
    <property type="entry name" value="Mur-like_cat_sf"/>
</dbReference>